<reference evidence="1 2" key="1">
    <citation type="journal article" date="2018" name="Nat. Ecol. Evol.">
        <title>Pezizomycetes genomes reveal the molecular basis of ectomycorrhizal truffle lifestyle.</title>
        <authorList>
            <person name="Murat C."/>
            <person name="Payen T."/>
            <person name="Noel B."/>
            <person name="Kuo A."/>
            <person name="Morin E."/>
            <person name="Chen J."/>
            <person name="Kohler A."/>
            <person name="Krizsan K."/>
            <person name="Balestrini R."/>
            <person name="Da Silva C."/>
            <person name="Montanini B."/>
            <person name="Hainaut M."/>
            <person name="Levati E."/>
            <person name="Barry K.W."/>
            <person name="Belfiori B."/>
            <person name="Cichocki N."/>
            <person name="Clum A."/>
            <person name="Dockter R.B."/>
            <person name="Fauchery L."/>
            <person name="Guy J."/>
            <person name="Iotti M."/>
            <person name="Le Tacon F."/>
            <person name="Lindquist E.A."/>
            <person name="Lipzen A."/>
            <person name="Malagnac F."/>
            <person name="Mello A."/>
            <person name="Molinier V."/>
            <person name="Miyauchi S."/>
            <person name="Poulain J."/>
            <person name="Riccioni C."/>
            <person name="Rubini A."/>
            <person name="Sitrit Y."/>
            <person name="Splivallo R."/>
            <person name="Traeger S."/>
            <person name="Wang M."/>
            <person name="Zifcakova L."/>
            <person name="Wipf D."/>
            <person name="Zambonelli A."/>
            <person name="Paolocci F."/>
            <person name="Nowrousian M."/>
            <person name="Ottonello S."/>
            <person name="Baldrian P."/>
            <person name="Spatafora J.W."/>
            <person name="Henrissat B."/>
            <person name="Nagy L.G."/>
            <person name="Aury J.M."/>
            <person name="Wincker P."/>
            <person name="Grigoriev I.V."/>
            <person name="Bonfante P."/>
            <person name="Martin F.M."/>
        </authorList>
    </citation>
    <scope>NUCLEOTIDE SEQUENCE [LARGE SCALE GENOMIC DNA]</scope>
    <source>
        <strain evidence="1 2">RN42</strain>
    </source>
</reference>
<dbReference type="Proteomes" id="UP000275078">
    <property type="component" value="Unassembled WGS sequence"/>
</dbReference>
<evidence type="ECO:0000313" key="2">
    <source>
        <dbReference type="Proteomes" id="UP000275078"/>
    </source>
</evidence>
<dbReference type="EMBL" id="ML119658">
    <property type="protein sequence ID" value="RPA84534.1"/>
    <property type="molecule type" value="Genomic_DNA"/>
</dbReference>
<gene>
    <name evidence="1" type="ORF">BJ508DRAFT_31481</name>
</gene>
<keyword evidence="2" id="KW-1185">Reference proteome</keyword>
<proteinExistence type="predicted"/>
<accession>A0A3N4ISE5</accession>
<dbReference type="InterPro" id="IPR036047">
    <property type="entry name" value="F-box-like_dom_sf"/>
</dbReference>
<evidence type="ECO:0000313" key="1">
    <source>
        <dbReference type="EMBL" id="RPA84534.1"/>
    </source>
</evidence>
<evidence type="ECO:0008006" key="3">
    <source>
        <dbReference type="Google" id="ProtNLM"/>
    </source>
</evidence>
<sequence>MDDLPPFLRLPPELHLEIFEILDFPTLKAASALTRALRPLALPFIARQTLRCTLLLRLTTTADVLVRPMFAVHHSSKFPDLPRVCEKYTRIVFRFIAFTDAENWPHRNPPGKVGRYFPIDLICQFKNLQEMVLDLREVADEAILGAMGCRDEEGSGSDKARQHFHNLVTEMRVDMTYYVSRRRGGISVITLTRHFTNNQCVRKPLRMKWARK</sequence>
<name>A0A3N4ISE5_ASCIM</name>
<organism evidence="1 2">
    <name type="scientific">Ascobolus immersus RN42</name>
    <dbReference type="NCBI Taxonomy" id="1160509"/>
    <lineage>
        <taxon>Eukaryota</taxon>
        <taxon>Fungi</taxon>
        <taxon>Dikarya</taxon>
        <taxon>Ascomycota</taxon>
        <taxon>Pezizomycotina</taxon>
        <taxon>Pezizomycetes</taxon>
        <taxon>Pezizales</taxon>
        <taxon>Ascobolaceae</taxon>
        <taxon>Ascobolus</taxon>
    </lineage>
</organism>
<dbReference type="SUPFAM" id="SSF81383">
    <property type="entry name" value="F-box domain"/>
    <property type="match status" value="1"/>
</dbReference>
<dbReference type="AlphaFoldDB" id="A0A3N4ISE5"/>
<protein>
    <recommendedName>
        <fullName evidence="3">F-box domain-containing protein</fullName>
    </recommendedName>
</protein>